<protein>
    <submittedName>
        <fullName evidence="6">Probable beta-D-xylosidase 5</fullName>
    </submittedName>
</protein>
<feature type="domain" description="Glycoside hydrolase family 3 C-terminal" evidence="4">
    <location>
        <begin position="11"/>
        <end position="146"/>
    </location>
</feature>
<comment type="similarity">
    <text evidence="1">Belongs to the glycosyl hydrolase 3 family.</text>
</comment>
<dbReference type="InterPro" id="IPR036881">
    <property type="entry name" value="Glyco_hydro_3_C_sf"/>
</dbReference>
<dbReference type="RefSeq" id="XP_056689756.1">
    <property type="nucleotide sequence ID" value="XM_056833778.1"/>
</dbReference>
<organism evidence="5 6">
    <name type="scientific">Spinacia oleracea</name>
    <name type="common">Spinach</name>
    <dbReference type="NCBI Taxonomy" id="3562"/>
    <lineage>
        <taxon>Eukaryota</taxon>
        <taxon>Viridiplantae</taxon>
        <taxon>Streptophyta</taxon>
        <taxon>Embryophyta</taxon>
        <taxon>Tracheophyta</taxon>
        <taxon>Spermatophyta</taxon>
        <taxon>Magnoliopsida</taxon>
        <taxon>eudicotyledons</taxon>
        <taxon>Gunneridae</taxon>
        <taxon>Pentapetalae</taxon>
        <taxon>Caryophyllales</taxon>
        <taxon>Chenopodiaceae</taxon>
        <taxon>Chenopodioideae</taxon>
        <taxon>Anserineae</taxon>
        <taxon>Spinacia</taxon>
    </lineage>
</organism>
<reference evidence="6" key="2">
    <citation type="submission" date="2025-08" db="UniProtKB">
        <authorList>
            <consortium name="RefSeq"/>
        </authorList>
    </citation>
    <scope>IDENTIFICATION</scope>
    <source>
        <tissue evidence="6">Leaf</tissue>
    </source>
</reference>
<dbReference type="InterPro" id="IPR044993">
    <property type="entry name" value="BXL"/>
</dbReference>
<evidence type="ECO:0000313" key="5">
    <source>
        <dbReference type="Proteomes" id="UP000813463"/>
    </source>
</evidence>
<dbReference type="GeneID" id="110793759"/>
<dbReference type="PANTHER" id="PTHR42721">
    <property type="entry name" value="SUGAR HYDROLASE-RELATED"/>
    <property type="match status" value="1"/>
</dbReference>
<keyword evidence="5" id="KW-1185">Reference proteome</keyword>
<gene>
    <name evidence="6" type="primary">LOC110793759</name>
</gene>
<keyword evidence="3" id="KW-0326">Glycosidase</keyword>
<dbReference type="InterPro" id="IPR002772">
    <property type="entry name" value="Glyco_hydro_3_C"/>
</dbReference>
<sequence>MLSNYAGVPCRYTSPLHGFQKHVKRVLYQPGCQNVKCVDKQHIETAARVAAIVDVVVLVVGLDQSIEAERLDRVNLTLPGYQKMLGEKVTSSAKGKVILVIMSAGPVDVSFATKLRKIRAILWVCYPGQDGGEAIAQVVFGHHNPSIQQSEGTTF</sequence>
<reference evidence="5" key="1">
    <citation type="journal article" date="2021" name="Nat. Commun.">
        <title>Genomic analyses provide insights into spinach domestication and the genetic basis of agronomic traits.</title>
        <authorList>
            <person name="Cai X."/>
            <person name="Sun X."/>
            <person name="Xu C."/>
            <person name="Sun H."/>
            <person name="Wang X."/>
            <person name="Ge C."/>
            <person name="Zhang Z."/>
            <person name="Wang Q."/>
            <person name="Fei Z."/>
            <person name="Jiao C."/>
            <person name="Wang Q."/>
        </authorList>
    </citation>
    <scope>NUCLEOTIDE SEQUENCE [LARGE SCALE GENOMIC DNA]</scope>
    <source>
        <strain evidence="5">cv. Varoflay</strain>
    </source>
</reference>
<name>A0ABM3R2B2_SPIOL</name>
<evidence type="ECO:0000313" key="6">
    <source>
        <dbReference type="RefSeq" id="XP_056689756.1"/>
    </source>
</evidence>
<evidence type="ECO:0000256" key="1">
    <source>
        <dbReference type="ARBA" id="ARBA00005336"/>
    </source>
</evidence>
<proteinExistence type="inferred from homology"/>
<keyword evidence="2" id="KW-0378">Hydrolase</keyword>
<evidence type="ECO:0000256" key="3">
    <source>
        <dbReference type="ARBA" id="ARBA00023295"/>
    </source>
</evidence>
<evidence type="ECO:0000256" key="2">
    <source>
        <dbReference type="ARBA" id="ARBA00022801"/>
    </source>
</evidence>
<dbReference type="Proteomes" id="UP000813463">
    <property type="component" value="Chromosome 6"/>
</dbReference>
<evidence type="ECO:0000259" key="4">
    <source>
        <dbReference type="Pfam" id="PF01915"/>
    </source>
</evidence>
<dbReference type="PANTHER" id="PTHR42721:SF3">
    <property type="entry name" value="BETA-D-XYLOSIDASE 5-RELATED"/>
    <property type="match status" value="1"/>
</dbReference>
<dbReference type="Gene3D" id="3.40.50.1700">
    <property type="entry name" value="Glycoside hydrolase family 3 C-terminal domain"/>
    <property type="match status" value="1"/>
</dbReference>
<dbReference type="SUPFAM" id="SSF52279">
    <property type="entry name" value="Beta-D-glucan exohydrolase, C-terminal domain"/>
    <property type="match status" value="1"/>
</dbReference>
<dbReference type="Pfam" id="PF01915">
    <property type="entry name" value="Glyco_hydro_3_C"/>
    <property type="match status" value="1"/>
</dbReference>
<accession>A0ABM3R2B2</accession>